<sequence length="77" mass="8925">MKKNNINPVFDFFKIIFGISVMFVAFYLLAKCSKDKISEDRSQLDEMRVTHSDKGLVVEEAGLLIIKTEYLYDETDL</sequence>
<dbReference type="AlphaFoldDB" id="A0A1M4SDJ2"/>
<protein>
    <submittedName>
        <fullName evidence="2">Uncharacterized protein</fullName>
    </submittedName>
</protein>
<keyword evidence="3" id="KW-1185">Reference proteome</keyword>
<dbReference type="RefSeq" id="WP_062175164.1">
    <property type="nucleotide sequence ID" value="NZ_BBXL01000001.1"/>
</dbReference>
<dbReference type="OrthoDB" id="9998559at2"/>
<dbReference type="EMBL" id="FQUC01000001">
    <property type="protein sequence ID" value="SHE30279.1"/>
    <property type="molecule type" value="Genomic_DNA"/>
</dbReference>
<gene>
    <name evidence="2" type="ORF">SAMN05444362_10131</name>
</gene>
<accession>A0A1M4SDJ2</accession>
<evidence type="ECO:0000313" key="2">
    <source>
        <dbReference type="EMBL" id="SHE30279.1"/>
    </source>
</evidence>
<keyword evidence="1" id="KW-1133">Transmembrane helix</keyword>
<evidence type="ECO:0000256" key="1">
    <source>
        <dbReference type="SAM" id="Phobius"/>
    </source>
</evidence>
<keyword evidence="1" id="KW-0472">Membrane</keyword>
<proteinExistence type="predicted"/>
<organism evidence="2 3">
    <name type="scientific">Dysgonomonas macrotermitis</name>
    <dbReference type="NCBI Taxonomy" id="1346286"/>
    <lineage>
        <taxon>Bacteria</taxon>
        <taxon>Pseudomonadati</taxon>
        <taxon>Bacteroidota</taxon>
        <taxon>Bacteroidia</taxon>
        <taxon>Bacteroidales</taxon>
        <taxon>Dysgonomonadaceae</taxon>
        <taxon>Dysgonomonas</taxon>
    </lineage>
</organism>
<name>A0A1M4SDJ2_9BACT</name>
<dbReference type="Proteomes" id="UP000184480">
    <property type="component" value="Unassembled WGS sequence"/>
</dbReference>
<dbReference type="STRING" id="1346286.SAMN05444362_10131"/>
<feature type="transmembrane region" description="Helical" evidence="1">
    <location>
        <begin position="12"/>
        <end position="30"/>
    </location>
</feature>
<evidence type="ECO:0000313" key="3">
    <source>
        <dbReference type="Proteomes" id="UP000184480"/>
    </source>
</evidence>
<keyword evidence="1" id="KW-0812">Transmembrane</keyword>
<reference evidence="3" key="1">
    <citation type="submission" date="2016-11" db="EMBL/GenBank/DDBJ databases">
        <authorList>
            <person name="Varghese N."/>
            <person name="Submissions S."/>
        </authorList>
    </citation>
    <scope>NUCLEOTIDE SEQUENCE [LARGE SCALE GENOMIC DNA]</scope>
    <source>
        <strain evidence="3">DSM 27370</strain>
    </source>
</reference>